<gene>
    <name evidence="1" type="ORF">A3E46_01375</name>
</gene>
<dbReference type="Proteomes" id="UP000178313">
    <property type="component" value="Unassembled WGS sequence"/>
</dbReference>
<comment type="caution">
    <text evidence="1">The sequence shown here is derived from an EMBL/GenBank/DDBJ whole genome shotgun (WGS) entry which is preliminary data.</text>
</comment>
<dbReference type="EMBL" id="MGGZ01000005">
    <property type="protein sequence ID" value="OGM57744.1"/>
    <property type="molecule type" value="Genomic_DNA"/>
</dbReference>
<evidence type="ECO:0000313" key="2">
    <source>
        <dbReference type="Proteomes" id="UP000178313"/>
    </source>
</evidence>
<protein>
    <submittedName>
        <fullName evidence="1">Uncharacterized protein</fullName>
    </submittedName>
</protein>
<evidence type="ECO:0000313" key="1">
    <source>
        <dbReference type="EMBL" id="OGM57744.1"/>
    </source>
</evidence>
<accession>A0A1F8B158</accession>
<sequence>MSERLKKARAFNRSVELYGSALDRESVADILQRTDKGRHLENLQAVELAQLSAVVERILGVDGFRQAILNSFEWAKWETCIQGRDLGFRLTLGKEPFELSYFRTGDSANPPRPVGRIGFLSERELLDWNLREGQISLSQCGVLPSTRQIGLFGTQIVREFDEGDFENEYIGDYDSAIILTPTINSYRCEIIDDWPDVQERIEAFGLDSGGMNRSVNVDRDFQKKALARFLSGVIK</sequence>
<reference evidence="1 2" key="1">
    <citation type="journal article" date="2016" name="Nat. Commun.">
        <title>Thousands of microbial genomes shed light on interconnected biogeochemical processes in an aquifer system.</title>
        <authorList>
            <person name="Anantharaman K."/>
            <person name="Brown C.T."/>
            <person name="Hug L.A."/>
            <person name="Sharon I."/>
            <person name="Castelle C.J."/>
            <person name="Probst A.J."/>
            <person name="Thomas B.C."/>
            <person name="Singh A."/>
            <person name="Wilkins M.J."/>
            <person name="Karaoz U."/>
            <person name="Brodie E.L."/>
            <person name="Williams K.H."/>
            <person name="Hubbard S.S."/>
            <person name="Banfield J.F."/>
        </authorList>
    </citation>
    <scope>NUCLEOTIDE SEQUENCE [LARGE SCALE GENOMIC DNA]</scope>
</reference>
<name>A0A1F8B158_9BACT</name>
<organism evidence="1 2">
    <name type="scientific">Candidatus Woesebacteria bacterium RIFCSPHIGHO2_12_FULL_46_16</name>
    <dbReference type="NCBI Taxonomy" id="1802513"/>
    <lineage>
        <taxon>Bacteria</taxon>
        <taxon>Candidatus Woeseibacteriota</taxon>
    </lineage>
</organism>
<dbReference type="AlphaFoldDB" id="A0A1F8B158"/>
<dbReference type="STRING" id="1802513.A3E46_01375"/>
<proteinExistence type="predicted"/>